<gene>
    <name evidence="1" type="ORF">CS022_05775</name>
</gene>
<dbReference type="Pfam" id="PF00106">
    <property type="entry name" value="adh_short"/>
    <property type="match status" value="1"/>
</dbReference>
<dbReference type="PANTHER" id="PTHR43431">
    <property type="entry name" value="OXIDOREDUCTASE, SHORT CHAIN DEHYDROGENASE/REDUCTASE FAMILY (AFU_ORTHOLOGUE AFUA_5G14000)"/>
    <property type="match status" value="1"/>
</dbReference>
<dbReference type="Proteomes" id="UP000290287">
    <property type="component" value="Unassembled WGS sequence"/>
</dbReference>
<keyword evidence="2" id="KW-1185">Reference proteome</keyword>
<evidence type="ECO:0000313" key="1">
    <source>
        <dbReference type="EMBL" id="RXJ74125.1"/>
    </source>
</evidence>
<dbReference type="PANTHER" id="PTHR43431:SF7">
    <property type="entry name" value="OXIDOREDUCTASE, SHORT CHAIN DEHYDROGENASE_REDUCTASE FAMILY (AFU_ORTHOLOGUE AFUA_5G14000)"/>
    <property type="match status" value="1"/>
</dbReference>
<sequence>MERKLVVITGYGPGLGEALKHRYQQSGYTVVGVARRGGDYQADTTRAEEVSAVFETIREEHGSPEIVIHNVATLSRGSFNDISAEEFEATWRASTLSAFNVAQTVLPSMERNHKGTLIFTGATASVKGGKGFSPFSSAKFALRGLAQSLAREYQPSGVHIAHVVLDGIIWSDVSLKRFPNLKIENALIPKDIAEAYFQLSQQPRSTWSHEIDLRPYSESF</sequence>
<dbReference type="SUPFAM" id="SSF51735">
    <property type="entry name" value="NAD(P)-binding Rossmann-fold domains"/>
    <property type="match status" value="1"/>
</dbReference>
<protein>
    <submittedName>
        <fullName evidence="1">SDR family oxidoreductase</fullName>
    </submittedName>
</protein>
<dbReference type="PRINTS" id="PR00081">
    <property type="entry name" value="GDHRDH"/>
</dbReference>
<dbReference type="EMBL" id="PEIB01000004">
    <property type="protein sequence ID" value="RXJ74125.1"/>
    <property type="molecule type" value="Genomic_DNA"/>
</dbReference>
<name>A0A4Q0YTR0_9GAMM</name>
<dbReference type="RefSeq" id="WP_129121484.1">
    <property type="nucleotide sequence ID" value="NZ_PEIB01000004.1"/>
</dbReference>
<dbReference type="InterPro" id="IPR002347">
    <property type="entry name" value="SDR_fam"/>
</dbReference>
<dbReference type="Gene3D" id="3.40.50.720">
    <property type="entry name" value="NAD(P)-binding Rossmann-like Domain"/>
    <property type="match status" value="1"/>
</dbReference>
<accession>A0A4Q0YTR0</accession>
<evidence type="ECO:0000313" key="2">
    <source>
        <dbReference type="Proteomes" id="UP000290287"/>
    </source>
</evidence>
<dbReference type="InterPro" id="IPR036291">
    <property type="entry name" value="NAD(P)-bd_dom_sf"/>
</dbReference>
<dbReference type="AlphaFoldDB" id="A0A4Q0YTR0"/>
<organism evidence="1 2">
    <name type="scientific">Veronia nyctiphanis</name>
    <dbReference type="NCBI Taxonomy" id="1278244"/>
    <lineage>
        <taxon>Bacteria</taxon>
        <taxon>Pseudomonadati</taxon>
        <taxon>Pseudomonadota</taxon>
        <taxon>Gammaproteobacteria</taxon>
        <taxon>Vibrionales</taxon>
        <taxon>Vibrionaceae</taxon>
        <taxon>Veronia</taxon>
    </lineage>
</organism>
<proteinExistence type="predicted"/>
<dbReference type="OrthoDB" id="5513072at2"/>
<reference evidence="1 2" key="1">
    <citation type="submission" date="2017-10" db="EMBL/GenBank/DDBJ databases">
        <title>Nyctiphanis sp. nov., isolated from the stomach of the euphausiid Nyctiphanes simplex (Hansen, 1911) in the Gulf of California.</title>
        <authorList>
            <person name="Gomez-Gil B."/>
            <person name="Aguilar-Mendez M."/>
            <person name="Lopez-Cortes A."/>
            <person name="Gomez-Gutierrez J."/>
            <person name="Roque A."/>
            <person name="Lang E."/>
            <person name="Gonzalez-Castillo A."/>
        </authorList>
    </citation>
    <scope>NUCLEOTIDE SEQUENCE [LARGE SCALE GENOMIC DNA]</scope>
    <source>
        <strain evidence="1 2">CAIM 600</strain>
    </source>
</reference>
<comment type="caution">
    <text evidence="1">The sequence shown here is derived from an EMBL/GenBank/DDBJ whole genome shotgun (WGS) entry which is preliminary data.</text>
</comment>